<evidence type="ECO:0000256" key="3">
    <source>
        <dbReference type="ARBA" id="ARBA00022691"/>
    </source>
</evidence>
<evidence type="ECO:0000256" key="2">
    <source>
        <dbReference type="ARBA" id="ARBA00022679"/>
    </source>
</evidence>
<dbReference type="PANTHER" id="PTHR43167">
    <property type="entry name" value="PUTATIVE (AFU_ORTHOLOGUE AFUA_6G01830)-RELATED"/>
    <property type="match status" value="1"/>
</dbReference>
<keyword evidence="1" id="KW-0489">Methyltransferase</keyword>
<sequence>MRRKCDIESCIARPWSKNNRGAKGMKDERVWQVLGELEELEKREDLEEGLWRITKEVGLLFNMILRHSGAKRILEVGTSSGYSTLFLADAARANGGKVVTCEFSPFKIKLAKEMFAKAGLEEQIELIEGNALETVDALEGPWDFVFLDGMKDEYVFYLSSIWPKVRPGGLVIADNMISHKGVLGIEAYKFTVDMLDDASSVTVPIGSGDLFTCKVEEE</sequence>
<dbReference type="SUPFAM" id="SSF53335">
    <property type="entry name" value="S-adenosyl-L-methionine-dependent methyltransferases"/>
    <property type="match status" value="1"/>
</dbReference>
<dbReference type="InterPro" id="IPR002935">
    <property type="entry name" value="SAM_O-MeTrfase"/>
</dbReference>
<evidence type="ECO:0000313" key="5">
    <source>
        <dbReference type="Proteomes" id="UP000195437"/>
    </source>
</evidence>
<evidence type="ECO:0000256" key="1">
    <source>
        <dbReference type="ARBA" id="ARBA00022603"/>
    </source>
</evidence>
<proteinExistence type="predicted"/>
<name>A0A1Y0IN49_9BACL</name>
<reference evidence="5" key="1">
    <citation type="submission" date="2017-05" db="EMBL/GenBank/DDBJ databases">
        <authorList>
            <person name="Sung H."/>
        </authorList>
    </citation>
    <scope>NUCLEOTIDE SEQUENCE [LARGE SCALE GENOMIC DNA]</scope>
    <source>
        <strain evidence="5">AR23208</strain>
    </source>
</reference>
<dbReference type="GO" id="GO:0008171">
    <property type="term" value="F:O-methyltransferase activity"/>
    <property type="evidence" value="ECO:0007669"/>
    <property type="project" value="InterPro"/>
</dbReference>
<organism evidence="4 5">
    <name type="scientific">Tumebacillus avium</name>
    <dbReference type="NCBI Taxonomy" id="1903704"/>
    <lineage>
        <taxon>Bacteria</taxon>
        <taxon>Bacillati</taxon>
        <taxon>Bacillota</taxon>
        <taxon>Bacilli</taxon>
        <taxon>Bacillales</taxon>
        <taxon>Alicyclobacillaceae</taxon>
        <taxon>Tumebacillus</taxon>
    </lineage>
</organism>
<keyword evidence="3" id="KW-0949">S-adenosyl-L-methionine</keyword>
<accession>A0A1Y0IN49</accession>
<dbReference type="AlphaFoldDB" id="A0A1Y0IN49"/>
<dbReference type="PANTHER" id="PTHR43167:SF1">
    <property type="entry name" value="PUTATIVE (AFU_ORTHOLOGUE AFUA_6G01830)-RELATED"/>
    <property type="match status" value="1"/>
</dbReference>
<dbReference type="Proteomes" id="UP000195437">
    <property type="component" value="Chromosome"/>
</dbReference>
<dbReference type="PROSITE" id="PS51682">
    <property type="entry name" value="SAM_OMT_I"/>
    <property type="match status" value="1"/>
</dbReference>
<evidence type="ECO:0000313" key="4">
    <source>
        <dbReference type="EMBL" id="ARU61961.1"/>
    </source>
</evidence>
<dbReference type="Pfam" id="PF01596">
    <property type="entry name" value="Methyltransf_3"/>
    <property type="match status" value="1"/>
</dbReference>
<dbReference type="GO" id="GO:0032259">
    <property type="term" value="P:methylation"/>
    <property type="evidence" value="ECO:0007669"/>
    <property type="project" value="UniProtKB-KW"/>
</dbReference>
<gene>
    <name evidence="4" type="ORF">CBW65_13775</name>
</gene>
<protein>
    <recommendedName>
        <fullName evidence="6">Methyltransferase</fullName>
    </recommendedName>
</protein>
<dbReference type="InterPro" id="IPR029063">
    <property type="entry name" value="SAM-dependent_MTases_sf"/>
</dbReference>
<evidence type="ECO:0008006" key="6">
    <source>
        <dbReference type="Google" id="ProtNLM"/>
    </source>
</evidence>
<keyword evidence="5" id="KW-1185">Reference proteome</keyword>
<dbReference type="CDD" id="cd02440">
    <property type="entry name" value="AdoMet_MTases"/>
    <property type="match status" value="1"/>
</dbReference>
<keyword evidence="2" id="KW-0808">Transferase</keyword>
<dbReference type="Gene3D" id="3.40.50.150">
    <property type="entry name" value="Vaccinia Virus protein VP39"/>
    <property type="match status" value="1"/>
</dbReference>
<dbReference type="EMBL" id="CP021434">
    <property type="protein sequence ID" value="ARU61961.1"/>
    <property type="molecule type" value="Genomic_DNA"/>
</dbReference>
<dbReference type="KEGG" id="tum:CBW65_13775"/>